<sequence>MTNQLFEAALGIKAPWYVQSVDFDAGKRQLTIAVDFVAGSRFGYASVAGEHPVHDTQIKRLRHLNFFQHECYLEVRVPRVRLPDGSVRLVEPDWVGQLSGFTLLFEALVLMLAQQMPFAAVARIVNLSWHRVHAICSRYVELALASADLSEVTAVAIDETSYRRGHEYLTLVADMQARRVVFVTTGKDASTIERFAAYLGQHGGKPEQVGSVSIDMSPAFIKGVNEHLPDARLTFDKFHVVAHASKALDTVRRQQQKVDPELKGMRWTLLKDANKLNLAQLTDLQALVSQYTTSRTARAWLYREQLREILERKQINVVSEMLQQWCTNVMRSKVEPMKDVVRLIRRHFDGIVAWTQTRQTNGFIEAINGLFQAAKRKARGYARFETMRTVLFLIAGKLDFSAFNSHAR</sequence>
<dbReference type="NCBIfam" id="NF033550">
    <property type="entry name" value="transpos_ISL3"/>
    <property type="match status" value="1"/>
</dbReference>
<feature type="domain" description="Transposase IS204/IS1001/IS1096/IS1165 DDE" evidence="1">
    <location>
        <begin position="155"/>
        <end position="389"/>
    </location>
</feature>
<evidence type="ECO:0000313" key="3">
    <source>
        <dbReference type="EMBL" id="SAL86502.1"/>
    </source>
</evidence>
<evidence type="ECO:0000313" key="4">
    <source>
        <dbReference type="Proteomes" id="UP000054770"/>
    </source>
</evidence>
<comment type="caution">
    <text evidence="3">The sequence shown here is derived from an EMBL/GenBank/DDBJ whole genome shotgun (WGS) entry which is preliminary data.</text>
</comment>
<feature type="domain" description="Transposase IS204/IS1001/IS1096/IS1165 helix-turn-helix" evidence="2">
    <location>
        <begin position="92"/>
        <end position="140"/>
    </location>
</feature>
<dbReference type="AlphaFoldDB" id="A0A158KZF0"/>
<evidence type="ECO:0000259" key="1">
    <source>
        <dbReference type="Pfam" id="PF01610"/>
    </source>
</evidence>
<dbReference type="EMBL" id="FCON02000231">
    <property type="protein sequence ID" value="SAL86502.1"/>
    <property type="molecule type" value="Genomic_DNA"/>
</dbReference>
<protein>
    <submittedName>
        <fullName evidence="3">Transposase</fullName>
    </submittedName>
</protein>
<dbReference type="InterPro" id="IPR002560">
    <property type="entry name" value="Transposase_DDE"/>
</dbReference>
<evidence type="ECO:0000259" key="2">
    <source>
        <dbReference type="Pfam" id="PF13542"/>
    </source>
</evidence>
<keyword evidence="4" id="KW-1185">Reference proteome</keyword>
<dbReference type="PANTHER" id="PTHR33498">
    <property type="entry name" value="TRANSPOSASE FOR INSERTION SEQUENCE ELEMENT IS1557"/>
    <property type="match status" value="1"/>
</dbReference>
<dbReference type="OrthoDB" id="46712at2"/>
<dbReference type="PANTHER" id="PTHR33498:SF1">
    <property type="entry name" value="TRANSPOSASE FOR INSERTION SEQUENCE ELEMENT IS1557"/>
    <property type="match status" value="1"/>
</dbReference>
<gene>
    <name evidence="3" type="ORF">AWB68_08051</name>
</gene>
<organism evidence="3 4">
    <name type="scientific">Caballeronia choica</name>
    <dbReference type="NCBI Taxonomy" id="326476"/>
    <lineage>
        <taxon>Bacteria</taxon>
        <taxon>Pseudomonadati</taxon>
        <taxon>Pseudomonadota</taxon>
        <taxon>Betaproteobacteria</taxon>
        <taxon>Burkholderiales</taxon>
        <taxon>Burkholderiaceae</taxon>
        <taxon>Caballeronia</taxon>
    </lineage>
</organism>
<proteinExistence type="predicted"/>
<name>A0A158KZF0_9BURK</name>
<reference evidence="3" key="1">
    <citation type="submission" date="2016-01" db="EMBL/GenBank/DDBJ databases">
        <authorList>
            <person name="Peeters C."/>
        </authorList>
    </citation>
    <scope>NUCLEOTIDE SEQUENCE [LARGE SCALE GENOMIC DNA]</scope>
    <source>
        <strain evidence="3">LMG 22940</strain>
    </source>
</reference>
<dbReference type="InterPro" id="IPR032877">
    <property type="entry name" value="Transposase_HTH"/>
</dbReference>
<dbReference type="Pfam" id="PF13542">
    <property type="entry name" value="HTH_Tnp_ISL3"/>
    <property type="match status" value="1"/>
</dbReference>
<dbReference type="Proteomes" id="UP000054770">
    <property type="component" value="Unassembled WGS sequence"/>
</dbReference>
<dbReference type="Pfam" id="PF01610">
    <property type="entry name" value="DDE_Tnp_ISL3"/>
    <property type="match status" value="1"/>
</dbReference>
<accession>A0A158KZF0</accession>
<dbReference type="RefSeq" id="WP_087649815.1">
    <property type="nucleotide sequence ID" value="NZ_FCON02000231.1"/>
</dbReference>
<dbReference type="InterPro" id="IPR047951">
    <property type="entry name" value="Transpos_ISL3"/>
</dbReference>